<dbReference type="EMBL" id="JBHTLM010000010">
    <property type="protein sequence ID" value="MFD1177614.1"/>
    <property type="molecule type" value="Genomic_DNA"/>
</dbReference>
<name>A0ABW3RZE8_9BACL</name>
<feature type="transmembrane region" description="Helical" evidence="2">
    <location>
        <begin position="109"/>
        <end position="126"/>
    </location>
</feature>
<feature type="transmembrane region" description="Helical" evidence="2">
    <location>
        <begin position="85"/>
        <end position="103"/>
    </location>
</feature>
<evidence type="ECO:0000256" key="1">
    <source>
        <dbReference type="SAM" id="MobiDB-lite"/>
    </source>
</evidence>
<dbReference type="RefSeq" id="WP_379320058.1">
    <property type="nucleotide sequence ID" value="NZ_JBHTLM010000010.1"/>
</dbReference>
<feature type="transmembrane region" description="Helical" evidence="2">
    <location>
        <begin position="38"/>
        <end position="54"/>
    </location>
</feature>
<keyword evidence="2" id="KW-1133">Transmembrane helix</keyword>
<evidence type="ECO:0000256" key="2">
    <source>
        <dbReference type="SAM" id="Phobius"/>
    </source>
</evidence>
<reference evidence="4" key="1">
    <citation type="journal article" date="2019" name="Int. J. Syst. Evol. Microbiol.">
        <title>The Global Catalogue of Microorganisms (GCM) 10K type strain sequencing project: providing services to taxonomists for standard genome sequencing and annotation.</title>
        <authorList>
            <consortium name="The Broad Institute Genomics Platform"/>
            <consortium name="The Broad Institute Genome Sequencing Center for Infectious Disease"/>
            <person name="Wu L."/>
            <person name="Ma J."/>
        </authorList>
    </citation>
    <scope>NUCLEOTIDE SEQUENCE [LARGE SCALE GENOMIC DNA]</scope>
    <source>
        <strain evidence="4">CCUG 59189</strain>
    </source>
</reference>
<accession>A0ABW3RZE8</accession>
<proteinExistence type="predicted"/>
<comment type="caution">
    <text evidence="3">The sequence shown here is derived from an EMBL/GenBank/DDBJ whole genome shotgun (WGS) entry which is preliminary data.</text>
</comment>
<gene>
    <name evidence="3" type="ORF">ACFQ3W_15070</name>
</gene>
<evidence type="ECO:0008006" key="5">
    <source>
        <dbReference type="Google" id="ProtNLM"/>
    </source>
</evidence>
<evidence type="ECO:0000313" key="3">
    <source>
        <dbReference type="EMBL" id="MFD1177614.1"/>
    </source>
</evidence>
<dbReference type="Proteomes" id="UP001597262">
    <property type="component" value="Unassembled WGS sequence"/>
</dbReference>
<sequence length="340" mass="38983">MDNEGYNKIRRKYIMFWIALCILIPITLLFVITKDWTGTLFTGAFDALIILAIISSRSMLMRTIAPFQPGKGYWYYRMSPQSKRVYFTVTQWTLFLIVLLYWMSGHHSWYAAVGGLFSIYYIQVMLKRRIQLHTEVDDASLFELEELGIIEPEESVISLYKDFLSWSEVPENAKILILTPDRLVVIRMTTPEEGERYEIRLRDIFGLKFVDTGRHGGGKLVALLMNDQTLIHLDVAGESNQDSPEQFFSSLLKTLDQVKMNPGAVPEQTGKAMRNKPAEPSFNEGAPRPVIRHLDLANYTPSNYPDTVQDQSRPSGAIEVAQERGQMVTPDTTNRRKIDF</sequence>
<evidence type="ECO:0000313" key="4">
    <source>
        <dbReference type="Proteomes" id="UP001597262"/>
    </source>
</evidence>
<feature type="region of interest" description="Disordered" evidence="1">
    <location>
        <begin position="266"/>
        <end position="287"/>
    </location>
</feature>
<feature type="transmembrane region" description="Helical" evidence="2">
    <location>
        <begin position="12"/>
        <end position="32"/>
    </location>
</feature>
<protein>
    <recommendedName>
        <fullName evidence="5">Bacterial Pleckstrin homology domain-containing protein</fullName>
    </recommendedName>
</protein>
<organism evidence="3 4">
    <name type="scientific">Paenibacillus puldeungensis</name>
    <dbReference type="NCBI Taxonomy" id="696536"/>
    <lineage>
        <taxon>Bacteria</taxon>
        <taxon>Bacillati</taxon>
        <taxon>Bacillota</taxon>
        <taxon>Bacilli</taxon>
        <taxon>Bacillales</taxon>
        <taxon>Paenibacillaceae</taxon>
        <taxon>Paenibacillus</taxon>
    </lineage>
</organism>
<keyword evidence="2" id="KW-0472">Membrane</keyword>
<keyword evidence="4" id="KW-1185">Reference proteome</keyword>
<keyword evidence="2" id="KW-0812">Transmembrane</keyword>